<accession>A0A814LPZ4</accession>
<feature type="transmembrane region" description="Helical" evidence="6">
    <location>
        <begin position="79"/>
        <end position="96"/>
    </location>
</feature>
<feature type="transmembrane region" description="Helical" evidence="6">
    <location>
        <begin position="23"/>
        <end position="40"/>
    </location>
</feature>
<organism evidence="7 8">
    <name type="scientific">Brachionus calyciflorus</name>
    <dbReference type="NCBI Taxonomy" id="104777"/>
    <lineage>
        <taxon>Eukaryota</taxon>
        <taxon>Metazoa</taxon>
        <taxon>Spiralia</taxon>
        <taxon>Gnathifera</taxon>
        <taxon>Rotifera</taxon>
        <taxon>Eurotatoria</taxon>
        <taxon>Monogononta</taxon>
        <taxon>Pseudotrocha</taxon>
        <taxon>Ploima</taxon>
        <taxon>Brachionidae</taxon>
        <taxon>Brachionus</taxon>
    </lineage>
</organism>
<evidence type="ECO:0000313" key="8">
    <source>
        <dbReference type="Proteomes" id="UP000663879"/>
    </source>
</evidence>
<dbReference type="InterPro" id="IPR026572">
    <property type="entry name" value="TMEM267"/>
</dbReference>
<gene>
    <name evidence="7" type="ORF">OXX778_LOCUS19578</name>
</gene>
<evidence type="ECO:0000256" key="6">
    <source>
        <dbReference type="SAM" id="Phobius"/>
    </source>
</evidence>
<dbReference type="PANTHER" id="PTHR13628">
    <property type="entry name" value="TRANSMEMBRANE PROTEIN 267"/>
    <property type="match status" value="1"/>
</dbReference>
<keyword evidence="4 6" id="KW-1133">Transmembrane helix</keyword>
<protein>
    <recommendedName>
        <fullName evidence="2">Transmembrane protein 267</fullName>
    </recommendedName>
</protein>
<feature type="non-terminal residue" evidence="7">
    <location>
        <position position="1"/>
    </location>
</feature>
<sequence length="130" mass="15286">LDHFIAARSFKLQAATSLEKRPFLHNSLFLIISNTILVFIDKKFSLLFFVSWFSHHIRDANRRGLWLGSLYTTSPINDGLYLTFILLTPLLLRYFYSSNFIKNNNESILRFLINSYSKHKTVKIEEIQLV</sequence>
<dbReference type="EMBL" id="CAJNOC010006010">
    <property type="protein sequence ID" value="CAF1067674.1"/>
    <property type="molecule type" value="Genomic_DNA"/>
</dbReference>
<evidence type="ECO:0000256" key="1">
    <source>
        <dbReference type="ARBA" id="ARBA00004141"/>
    </source>
</evidence>
<comment type="caution">
    <text evidence="7">The sequence shown here is derived from an EMBL/GenBank/DDBJ whole genome shotgun (WGS) entry which is preliminary data.</text>
</comment>
<keyword evidence="3 6" id="KW-0812">Transmembrane</keyword>
<evidence type="ECO:0000313" key="7">
    <source>
        <dbReference type="EMBL" id="CAF1067674.1"/>
    </source>
</evidence>
<comment type="subcellular location">
    <subcellularLocation>
        <location evidence="1">Membrane</location>
        <topology evidence="1">Multi-pass membrane protein</topology>
    </subcellularLocation>
</comment>
<evidence type="ECO:0000256" key="5">
    <source>
        <dbReference type="ARBA" id="ARBA00023136"/>
    </source>
</evidence>
<dbReference type="Proteomes" id="UP000663879">
    <property type="component" value="Unassembled WGS sequence"/>
</dbReference>
<evidence type="ECO:0000256" key="4">
    <source>
        <dbReference type="ARBA" id="ARBA00022989"/>
    </source>
</evidence>
<keyword evidence="8" id="KW-1185">Reference proteome</keyword>
<dbReference type="GO" id="GO:0016020">
    <property type="term" value="C:membrane"/>
    <property type="evidence" value="ECO:0007669"/>
    <property type="project" value="UniProtKB-SubCell"/>
</dbReference>
<evidence type="ECO:0000256" key="3">
    <source>
        <dbReference type="ARBA" id="ARBA00022692"/>
    </source>
</evidence>
<name>A0A814LPZ4_9BILA</name>
<keyword evidence="5 6" id="KW-0472">Membrane</keyword>
<dbReference type="OrthoDB" id="10014558at2759"/>
<dbReference type="AlphaFoldDB" id="A0A814LPZ4"/>
<reference evidence="7" key="1">
    <citation type="submission" date="2021-02" db="EMBL/GenBank/DDBJ databases">
        <authorList>
            <person name="Nowell W R."/>
        </authorList>
    </citation>
    <scope>NUCLEOTIDE SEQUENCE</scope>
    <source>
        <strain evidence="7">Ploen Becks lab</strain>
    </source>
</reference>
<evidence type="ECO:0000256" key="2">
    <source>
        <dbReference type="ARBA" id="ARBA00013977"/>
    </source>
</evidence>
<dbReference type="PANTHER" id="PTHR13628:SF1">
    <property type="entry name" value="TRANSMEMBRANE PROTEIN 267"/>
    <property type="match status" value="1"/>
</dbReference>
<proteinExistence type="predicted"/>